<dbReference type="OrthoDB" id="7059416at2"/>
<dbReference type="AlphaFoldDB" id="A0A448TS96"/>
<keyword evidence="1" id="KW-0812">Transmembrane</keyword>
<keyword evidence="1" id="KW-0472">Membrane</keyword>
<name>A0A448TS96_9PAST</name>
<gene>
    <name evidence="2" type="primary">tadF_2</name>
    <name evidence="2" type="ORF">NCTC12871_00280</name>
</gene>
<dbReference type="Proteomes" id="UP000279799">
    <property type="component" value="Chromosome"/>
</dbReference>
<dbReference type="InterPro" id="IPR031582">
    <property type="entry name" value="TadF"/>
</dbReference>
<dbReference type="RefSeq" id="WP_126598301.1">
    <property type="nucleotide sequence ID" value="NZ_LR134510.1"/>
</dbReference>
<dbReference type="Pfam" id="PF16964">
    <property type="entry name" value="TadF"/>
    <property type="match status" value="1"/>
</dbReference>
<evidence type="ECO:0000313" key="2">
    <source>
        <dbReference type="EMBL" id="VEJ08862.1"/>
    </source>
</evidence>
<proteinExistence type="predicted"/>
<sequence length="207" mass="23091">MNVHTLIKLLNPIKRFLRETKGAAAIEFLLTVMFLVLVLFFMMDLAITRATVAQLDNISYSLVTVLRERTQLYRTADGKGKVEAISESEVKPLKILAKAMYYGNPNDSRPLYLVIQSLQFKQTSAMKEPVVDMSLSQPLGDTQQCVPTTNLLNFQNIAPRSEQNDERTIPLYQVTVCVPAYSVFRSLVVGPAYANGTLRSSSLAVGR</sequence>
<accession>A0A448TS96</accession>
<organism evidence="2 3">
    <name type="scientific">Actinobacillus delphinicola</name>
    <dbReference type="NCBI Taxonomy" id="51161"/>
    <lineage>
        <taxon>Bacteria</taxon>
        <taxon>Pseudomonadati</taxon>
        <taxon>Pseudomonadota</taxon>
        <taxon>Gammaproteobacteria</taxon>
        <taxon>Pasteurellales</taxon>
        <taxon>Pasteurellaceae</taxon>
        <taxon>Actinobacillus</taxon>
    </lineage>
</organism>
<evidence type="ECO:0000313" key="3">
    <source>
        <dbReference type="Proteomes" id="UP000279799"/>
    </source>
</evidence>
<dbReference type="KEGG" id="adp:NCTC12871_00280"/>
<evidence type="ECO:0000256" key="1">
    <source>
        <dbReference type="SAM" id="Phobius"/>
    </source>
</evidence>
<protein>
    <submittedName>
        <fullName evidence="2">Tight adherence protein F</fullName>
    </submittedName>
</protein>
<reference evidence="2 3" key="1">
    <citation type="submission" date="2018-12" db="EMBL/GenBank/DDBJ databases">
        <authorList>
            <consortium name="Pathogen Informatics"/>
        </authorList>
    </citation>
    <scope>NUCLEOTIDE SEQUENCE [LARGE SCALE GENOMIC DNA]</scope>
    <source>
        <strain evidence="2 3">NCTC12871</strain>
    </source>
</reference>
<keyword evidence="1" id="KW-1133">Transmembrane helix</keyword>
<keyword evidence="3" id="KW-1185">Reference proteome</keyword>
<dbReference type="EMBL" id="LR134510">
    <property type="protein sequence ID" value="VEJ08862.1"/>
    <property type="molecule type" value="Genomic_DNA"/>
</dbReference>
<feature type="transmembrane region" description="Helical" evidence="1">
    <location>
        <begin position="24"/>
        <end position="43"/>
    </location>
</feature>